<dbReference type="Pfam" id="PF03105">
    <property type="entry name" value="SPX"/>
    <property type="match status" value="2"/>
</dbReference>
<dbReference type="EMBL" id="JARPOI010000016">
    <property type="protein sequence ID" value="KAJ9147591.1"/>
    <property type="molecule type" value="Genomic_DNA"/>
</dbReference>
<dbReference type="PANTHER" id="PTHR45978">
    <property type="entry name" value="SPX DOMAIN-CONTAINING PROTEIN 3"/>
    <property type="match status" value="1"/>
</dbReference>
<gene>
    <name evidence="3" type="ORF">P3X46_029735</name>
</gene>
<accession>A0ABQ9KUW4</accession>
<evidence type="ECO:0000259" key="2">
    <source>
        <dbReference type="PROSITE" id="PS51382"/>
    </source>
</evidence>
<dbReference type="CDD" id="cd14481">
    <property type="entry name" value="SPX_AtSPX1_like"/>
    <property type="match status" value="1"/>
</dbReference>
<feature type="domain" description="SPX" evidence="2">
    <location>
        <begin position="1"/>
        <end position="189"/>
    </location>
</feature>
<dbReference type="InterPro" id="IPR031142">
    <property type="entry name" value="SPX_prot"/>
</dbReference>
<evidence type="ECO:0000313" key="4">
    <source>
        <dbReference type="Proteomes" id="UP001174677"/>
    </source>
</evidence>
<keyword evidence="4" id="KW-1185">Reference proteome</keyword>
<comment type="caution">
    <text evidence="3">The sequence shown here is derived from an EMBL/GenBank/DDBJ whole genome shotgun (WGS) entry which is preliminary data.</text>
</comment>
<dbReference type="PANTHER" id="PTHR45978:SF7">
    <property type="entry name" value="SPX DOMAIN-CONTAINING PROTEIN 4"/>
    <property type="match status" value="1"/>
</dbReference>
<dbReference type="Proteomes" id="UP001174677">
    <property type="component" value="Chromosome 16"/>
</dbReference>
<dbReference type="PROSITE" id="PS51382">
    <property type="entry name" value="SPX"/>
    <property type="match status" value="1"/>
</dbReference>
<sequence>MKFGKEFKTHLEETLPDWRDKFLCYKPLKKLLKQFPATSDGSSTFHPIFLLHQRLPSPPAPASADYPHPESGTNRSLVLLQEWFIRILNEELDKFNDFFVDKEEEFIIRFQELKERIERLKEQSSKNGVFTSDSEFSEEMMDIRKDLVTIHGEMVLLKNYSSLNFAGLVKILKKYDKRTGGLLRLPFTQLALHQPFFTTESLTRLVHECEANLELLFPLHAEVIESAAATQGQPNPPLNKCNPANISFESSRTLGDDTMDIYRSTLAAMKAVRGLQKASSTYNPLSFSSFFKNQDDESNGAVTTDNSASNSSATLHNGEESDQEDVHSV</sequence>
<proteinExistence type="predicted"/>
<protein>
    <recommendedName>
        <fullName evidence="2">SPX domain-containing protein</fullName>
    </recommendedName>
</protein>
<dbReference type="InterPro" id="IPR004331">
    <property type="entry name" value="SPX_dom"/>
</dbReference>
<reference evidence="3" key="1">
    <citation type="journal article" date="2023" name="Plant Biotechnol. J.">
        <title>Chromosome-level wild Hevea brasiliensis genome provides new tools for genomic-assisted breeding and valuable loci to elevate rubber yield.</title>
        <authorList>
            <person name="Cheng H."/>
            <person name="Song X."/>
            <person name="Hu Y."/>
            <person name="Wu T."/>
            <person name="Yang Q."/>
            <person name="An Z."/>
            <person name="Feng S."/>
            <person name="Deng Z."/>
            <person name="Wu W."/>
            <person name="Zeng X."/>
            <person name="Tu M."/>
            <person name="Wang X."/>
            <person name="Huang H."/>
        </authorList>
    </citation>
    <scope>NUCLEOTIDE SEQUENCE</scope>
    <source>
        <strain evidence="3">MT/VB/25A 57/8</strain>
    </source>
</reference>
<evidence type="ECO:0000313" key="3">
    <source>
        <dbReference type="EMBL" id="KAJ9147591.1"/>
    </source>
</evidence>
<evidence type="ECO:0000256" key="1">
    <source>
        <dbReference type="SAM" id="MobiDB-lite"/>
    </source>
</evidence>
<feature type="region of interest" description="Disordered" evidence="1">
    <location>
        <begin position="293"/>
        <end position="329"/>
    </location>
</feature>
<name>A0ABQ9KUW4_HEVBR</name>
<organism evidence="3 4">
    <name type="scientific">Hevea brasiliensis</name>
    <name type="common">Para rubber tree</name>
    <name type="synonym">Siphonia brasiliensis</name>
    <dbReference type="NCBI Taxonomy" id="3981"/>
    <lineage>
        <taxon>Eukaryota</taxon>
        <taxon>Viridiplantae</taxon>
        <taxon>Streptophyta</taxon>
        <taxon>Embryophyta</taxon>
        <taxon>Tracheophyta</taxon>
        <taxon>Spermatophyta</taxon>
        <taxon>Magnoliopsida</taxon>
        <taxon>eudicotyledons</taxon>
        <taxon>Gunneridae</taxon>
        <taxon>Pentapetalae</taxon>
        <taxon>rosids</taxon>
        <taxon>fabids</taxon>
        <taxon>Malpighiales</taxon>
        <taxon>Euphorbiaceae</taxon>
        <taxon>Crotonoideae</taxon>
        <taxon>Micrandreae</taxon>
        <taxon>Hevea</taxon>
    </lineage>
</organism>